<dbReference type="InterPro" id="IPR036691">
    <property type="entry name" value="Endo/exonu/phosph_ase_sf"/>
</dbReference>
<dbReference type="Gene3D" id="3.60.10.10">
    <property type="entry name" value="Endonuclease/exonuclease/phosphatase"/>
    <property type="match status" value="1"/>
</dbReference>
<dbReference type="PANTHER" id="PTHR35218">
    <property type="entry name" value="RNASE H DOMAIN-CONTAINING PROTEIN"/>
    <property type="match status" value="1"/>
</dbReference>
<dbReference type="AlphaFoldDB" id="A0AAD8MJL0"/>
<proteinExistence type="predicted"/>
<organism evidence="1 2">
    <name type="scientific">Heracleum sosnowskyi</name>
    <dbReference type="NCBI Taxonomy" id="360622"/>
    <lineage>
        <taxon>Eukaryota</taxon>
        <taxon>Viridiplantae</taxon>
        <taxon>Streptophyta</taxon>
        <taxon>Embryophyta</taxon>
        <taxon>Tracheophyta</taxon>
        <taxon>Spermatophyta</taxon>
        <taxon>Magnoliopsida</taxon>
        <taxon>eudicotyledons</taxon>
        <taxon>Gunneridae</taxon>
        <taxon>Pentapetalae</taxon>
        <taxon>asterids</taxon>
        <taxon>campanulids</taxon>
        <taxon>Apiales</taxon>
        <taxon>Apiaceae</taxon>
        <taxon>Apioideae</taxon>
        <taxon>apioid superclade</taxon>
        <taxon>Tordylieae</taxon>
        <taxon>Tordyliinae</taxon>
        <taxon>Heracleum</taxon>
    </lineage>
</organism>
<keyword evidence="2" id="KW-1185">Reference proteome</keyword>
<dbReference type="PANTHER" id="PTHR35218:SF9">
    <property type="entry name" value="ENDONUCLEASE_EXONUCLEASE_PHOSPHATASE DOMAIN-CONTAINING PROTEIN"/>
    <property type="match status" value="1"/>
</dbReference>
<reference evidence="1" key="1">
    <citation type="submission" date="2023-02" db="EMBL/GenBank/DDBJ databases">
        <title>Genome of toxic invasive species Heracleum sosnowskyi carries increased number of genes despite the absence of recent whole-genome duplications.</title>
        <authorList>
            <person name="Schelkunov M."/>
            <person name="Shtratnikova V."/>
            <person name="Makarenko M."/>
            <person name="Klepikova A."/>
            <person name="Omelchenko D."/>
            <person name="Novikova G."/>
            <person name="Obukhova E."/>
            <person name="Bogdanov V."/>
            <person name="Penin A."/>
            <person name="Logacheva M."/>
        </authorList>
    </citation>
    <scope>NUCLEOTIDE SEQUENCE</scope>
    <source>
        <strain evidence="1">Hsosn_3</strain>
        <tissue evidence="1">Leaf</tissue>
    </source>
</reference>
<comment type="caution">
    <text evidence="1">The sequence shown here is derived from an EMBL/GenBank/DDBJ whole genome shotgun (WGS) entry which is preliminary data.</text>
</comment>
<accession>A0AAD8MJL0</accession>
<dbReference type="EMBL" id="JAUIZM010000006">
    <property type="protein sequence ID" value="KAK1378465.1"/>
    <property type="molecule type" value="Genomic_DNA"/>
</dbReference>
<dbReference type="Proteomes" id="UP001237642">
    <property type="component" value="Unassembled WGS sequence"/>
</dbReference>
<evidence type="ECO:0000313" key="1">
    <source>
        <dbReference type="EMBL" id="KAK1378465.1"/>
    </source>
</evidence>
<evidence type="ECO:0000313" key="2">
    <source>
        <dbReference type="Proteomes" id="UP001237642"/>
    </source>
</evidence>
<gene>
    <name evidence="1" type="ORF">POM88_025209</name>
</gene>
<name>A0AAD8MJL0_9APIA</name>
<dbReference type="SUPFAM" id="SSF56219">
    <property type="entry name" value="DNase I-like"/>
    <property type="match status" value="1"/>
</dbReference>
<sequence>MAIVSWNVRGLNGEEAMRQAKLLIKYHKPDLLFLMETKLAEGKVKSVSNKLGFEHGFEVPRVGLGRGIMVLRKDKVEVMYLTSSTNHFSCFLFFKNGEPDKELAFLWFLRGTEGSK</sequence>
<protein>
    <submittedName>
        <fullName evidence="1">Uncharacterized protein</fullName>
    </submittedName>
</protein>
<reference evidence="1" key="2">
    <citation type="submission" date="2023-05" db="EMBL/GenBank/DDBJ databases">
        <authorList>
            <person name="Schelkunov M.I."/>
        </authorList>
    </citation>
    <scope>NUCLEOTIDE SEQUENCE</scope>
    <source>
        <strain evidence="1">Hsosn_3</strain>
        <tissue evidence="1">Leaf</tissue>
    </source>
</reference>